<evidence type="ECO:0008006" key="3">
    <source>
        <dbReference type="Google" id="ProtNLM"/>
    </source>
</evidence>
<dbReference type="Proteomes" id="UP001316087">
    <property type="component" value="Unassembled WGS sequence"/>
</dbReference>
<sequence length="89" mass="9989">MSKRSRANNEQSLEVLAAQFEYASVAVITIGNILATISAGITLRLLEETSSSSSKSTNSNLFNFEAEQMQRQMDELIGEMQNLKRMMQR</sequence>
<reference evidence="1 2" key="1">
    <citation type="submission" date="2022-03" db="EMBL/GenBank/DDBJ databases">
        <authorList>
            <person name="Jo J.-H."/>
            <person name="Im W.-T."/>
        </authorList>
    </citation>
    <scope>NUCLEOTIDE SEQUENCE [LARGE SCALE GENOMIC DNA]</scope>
    <source>
        <strain evidence="1 2">MA9</strain>
    </source>
</reference>
<dbReference type="RefSeq" id="WP_241368460.1">
    <property type="nucleotide sequence ID" value="NZ_JAKZFC010000001.1"/>
</dbReference>
<name>A0ABS9UAR1_9BACL</name>
<organism evidence="1 2">
    <name type="scientific">Solibacillus palustris</name>
    <dbReference type="NCBI Taxonomy" id="2908203"/>
    <lineage>
        <taxon>Bacteria</taxon>
        <taxon>Bacillati</taxon>
        <taxon>Bacillota</taxon>
        <taxon>Bacilli</taxon>
        <taxon>Bacillales</taxon>
        <taxon>Caryophanaceae</taxon>
        <taxon>Solibacillus</taxon>
    </lineage>
</organism>
<accession>A0ABS9UAR1</accession>
<evidence type="ECO:0000313" key="2">
    <source>
        <dbReference type="Proteomes" id="UP001316087"/>
    </source>
</evidence>
<comment type="caution">
    <text evidence="1">The sequence shown here is derived from an EMBL/GenBank/DDBJ whole genome shotgun (WGS) entry which is preliminary data.</text>
</comment>
<keyword evidence="2" id="KW-1185">Reference proteome</keyword>
<dbReference type="EMBL" id="JAKZFC010000001">
    <property type="protein sequence ID" value="MCH7321431.1"/>
    <property type="molecule type" value="Genomic_DNA"/>
</dbReference>
<proteinExistence type="predicted"/>
<evidence type="ECO:0000313" key="1">
    <source>
        <dbReference type="EMBL" id="MCH7321431.1"/>
    </source>
</evidence>
<protein>
    <recommendedName>
        <fullName evidence="3">Translation initiation factor 2</fullName>
    </recommendedName>
</protein>
<gene>
    <name evidence="1" type="ORF">LZ480_05945</name>
</gene>